<protein>
    <submittedName>
        <fullName evidence="2">Uncharacterized protein</fullName>
    </submittedName>
</protein>
<name>A0A8S2V764_9BILA</name>
<proteinExistence type="predicted"/>
<feature type="region of interest" description="Disordered" evidence="1">
    <location>
        <begin position="1"/>
        <end position="55"/>
    </location>
</feature>
<dbReference type="EMBL" id="CAJOBI010052257">
    <property type="protein sequence ID" value="CAF4377724.1"/>
    <property type="molecule type" value="Genomic_DNA"/>
</dbReference>
<dbReference type="AlphaFoldDB" id="A0A8S2V764"/>
<dbReference type="Proteomes" id="UP000681967">
    <property type="component" value="Unassembled WGS sequence"/>
</dbReference>
<feature type="non-terminal residue" evidence="2">
    <location>
        <position position="1"/>
    </location>
</feature>
<organism evidence="2 5">
    <name type="scientific">Rotaria magnacalcarata</name>
    <dbReference type="NCBI Taxonomy" id="392030"/>
    <lineage>
        <taxon>Eukaryota</taxon>
        <taxon>Metazoa</taxon>
        <taxon>Spiralia</taxon>
        <taxon>Gnathifera</taxon>
        <taxon>Rotifera</taxon>
        <taxon>Eurotatoria</taxon>
        <taxon>Bdelloidea</taxon>
        <taxon>Philodinida</taxon>
        <taxon>Philodinidae</taxon>
        <taxon>Rotaria</taxon>
    </lineage>
</organism>
<reference evidence="2" key="1">
    <citation type="submission" date="2021-02" db="EMBL/GenBank/DDBJ databases">
        <authorList>
            <person name="Nowell W R."/>
        </authorList>
    </citation>
    <scope>NUCLEOTIDE SEQUENCE</scope>
</reference>
<dbReference type="EMBL" id="CAJOBH010229152">
    <property type="protein sequence ID" value="CAF5064493.1"/>
    <property type="molecule type" value="Genomic_DNA"/>
</dbReference>
<sequence>KIKLEGHELPNVLPDHLIPPSKRHLINKTDNSAGSSYGNNGLYPSVASNNTSGYN</sequence>
<dbReference type="Proteomes" id="UP000676336">
    <property type="component" value="Unassembled WGS sequence"/>
</dbReference>
<evidence type="ECO:0000256" key="1">
    <source>
        <dbReference type="SAM" id="MobiDB-lite"/>
    </source>
</evidence>
<dbReference type="EMBL" id="CAJOBJ010056008">
    <property type="protein sequence ID" value="CAF4396836.1"/>
    <property type="molecule type" value="Genomic_DNA"/>
</dbReference>
<evidence type="ECO:0000313" key="3">
    <source>
        <dbReference type="EMBL" id="CAF4396836.1"/>
    </source>
</evidence>
<comment type="caution">
    <text evidence="2">The sequence shown here is derived from an EMBL/GenBank/DDBJ whole genome shotgun (WGS) entry which is preliminary data.</text>
</comment>
<evidence type="ECO:0000313" key="2">
    <source>
        <dbReference type="EMBL" id="CAF4377724.1"/>
    </source>
</evidence>
<feature type="compositionally biased region" description="Polar residues" evidence="1">
    <location>
        <begin position="46"/>
        <end position="55"/>
    </location>
</feature>
<evidence type="ECO:0000313" key="5">
    <source>
        <dbReference type="Proteomes" id="UP000676336"/>
    </source>
</evidence>
<dbReference type="Proteomes" id="UP000681720">
    <property type="component" value="Unassembled WGS sequence"/>
</dbReference>
<evidence type="ECO:0000313" key="4">
    <source>
        <dbReference type="EMBL" id="CAF5064493.1"/>
    </source>
</evidence>
<gene>
    <name evidence="4" type="ORF">BYL167_LOCUS59723</name>
    <name evidence="3" type="ORF">GIL414_LOCUS29974</name>
    <name evidence="2" type="ORF">SMN809_LOCUS29430</name>
</gene>
<feature type="compositionally biased region" description="Polar residues" evidence="1">
    <location>
        <begin position="28"/>
        <end position="39"/>
    </location>
</feature>
<accession>A0A8S2V764</accession>